<dbReference type="KEGG" id="gms:SOIL9_57910"/>
<evidence type="ECO:0000256" key="1">
    <source>
        <dbReference type="SAM" id="Phobius"/>
    </source>
</evidence>
<dbReference type="AlphaFoldDB" id="A0A6P2CSN6"/>
<keyword evidence="1" id="KW-1133">Transmembrane helix</keyword>
<reference evidence="2 3" key="1">
    <citation type="submission" date="2019-05" db="EMBL/GenBank/DDBJ databases">
        <authorList>
            <consortium name="Science for Life Laboratories"/>
        </authorList>
    </citation>
    <scope>NUCLEOTIDE SEQUENCE [LARGE SCALE GENOMIC DNA]</scope>
    <source>
        <strain evidence="2">Soil9</strain>
    </source>
</reference>
<keyword evidence="1" id="KW-0812">Transmembrane</keyword>
<gene>
    <name evidence="2" type="ORF">SOIL9_57910</name>
</gene>
<dbReference type="EMBL" id="LR593886">
    <property type="protein sequence ID" value="VTR91923.1"/>
    <property type="molecule type" value="Genomic_DNA"/>
</dbReference>
<name>A0A6P2CSN6_9BACT</name>
<keyword evidence="3" id="KW-1185">Reference proteome</keyword>
<dbReference type="RefSeq" id="WP_162666858.1">
    <property type="nucleotide sequence ID" value="NZ_LR593886.1"/>
</dbReference>
<evidence type="ECO:0000313" key="2">
    <source>
        <dbReference type="EMBL" id="VTR91923.1"/>
    </source>
</evidence>
<proteinExistence type="predicted"/>
<protein>
    <submittedName>
        <fullName evidence="2">Uncharacterized protein</fullName>
    </submittedName>
</protein>
<feature type="transmembrane region" description="Helical" evidence="1">
    <location>
        <begin position="75"/>
        <end position="97"/>
    </location>
</feature>
<dbReference type="Proteomes" id="UP000464178">
    <property type="component" value="Chromosome"/>
</dbReference>
<accession>A0A6P2CSN6</accession>
<feature type="transmembrane region" description="Helical" evidence="1">
    <location>
        <begin position="104"/>
        <end position="122"/>
    </location>
</feature>
<evidence type="ECO:0000313" key="3">
    <source>
        <dbReference type="Proteomes" id="UP000464178"/>
    </source>
</evidence>
<sequence length="159" mass="16917">MTEAEQATDHDKLHGGTALTSLVFYAKHVVWFVVAFGAAYTATFLAFWFGSGVAAEVREQLPSPLPELQIPKLPQIIRALVLLIGPGIFAGIVAVACPRWWKSLIAGPGFGVLGGTLFYLSPAERLQAPIIIPVAWTMAGLIGSAIVIVRRAFTVSAAC</sequence>
<keyword evidence="1" id="KW-0472">Membrane</keyword>
<feature type="transmembrane region" description="Helical" evidence="1">
    <location>
        <begin position="29"/>
        <end position="55"/>
    </location>
</feature>
<organism evidence="2 3">
    <name type="scientific">Gemmata massiliana</name>
    <dbReference type="NCBI Taxonomy" id="1210884"/>
    <lineage>
        <taxon>Bacteria</taxon>
        <taxon>Pseudomonadati</taxon>
        <taxon>Planctomycetota</taxon>
        <taxon>Planctomycetia</taxon>
        <taxon>Gemmatales</taxon>
        <taxon>Gemmataceae</taxon>
        <taxon>Gemmata</taxon>
    </lineage>
</organism>
<feature type="transmembrane region" description="Helical" evidence="1">
    <location>
        <begin position="128"/>
        <end position="149"/>
    </location>
</feature>